<organism evidence="1 2">
    <name type="scientific">Triplophysa tibetana</name>
    <dbReference type="NCBI Taxonomy" id="1572043"/>
    <lineage>
        <taxon>Eukaryota</taxon>
        <taxon>Metazoa</taxon>
        <taxon>Chordata</taxon>
        <taxon>Craniata</taxon>
        <taxon>Vertebrata</taxon>
        <taxon>Euteleostomi</taxon>
        <taxon>Actinopterygii</taxon>
        <taxon>Neopterygii</taxon>
        <taxon>Teleostei</taxon>
        <taxon>Ostariophysi</taxon>
        <taxon>Cypriniformes</taxon>
        <taxon>Nemacheilidae</taxon>
        <taxon>Triplophysa</taxon>
    </lineage>
</organism>
<sequence>MKRKPYIAMSNSALSPDGMVHLQAQEENCIRGSALIGQIKDESSGSDVIDHERARASTNSRFIIEVG</sequence>
<evidence type="ECO:0000313" key="2">
    <source>
        <dbReference type="Proteomes" id="UP000324632"/>
    </source>
</evidence>
<keyword evidence="2" id="KW-1185">Reference proteome</keyword>
<name>A0A5A9P1C6_9TELE</name>
<dbReference type="Proteomes" id="UP000324632">
    <property type="component" value="Chromosome 10"/>
</dbReference>
<evidence type="ECO:0000313" key="1">
    <source>
        <dbReference type="EMBL" id="KAA0715718.1"/>
    </source>
</evidence>
<accession>A0A5A9P1C6</accession>
<proteinExistence type="predicted"/>
<dbReference type="AlphaFoldDB" id="A0A5A9P1C6"/>
<gene>
    <name evidence="1" type="ORF">E1301_Tti008557</name>
</gene>
<protein>
    <submittedName>
        <fullName evidence="1">Uncharacterized protein</fullName>
    </submittedName>
</protein>
<reference evidence="1 2" key="1">
    <citation type="journal article" date="2019" name="Mol. Ecol. Resour.">
        <title>Chromosome-level genome assembly of Triplophysa tibetana, a fish adapted to the harsh high-altitude environment of the Tibetan Plateau.</title>
        <authorList>
            <person name="Yang X."/>
            <person name="Liu H."/>
            <person name="Ma Z."/>
            <person name="Zou Y."/>
            <person name="Zou M."/>
            <person name="Mao Y."/>
            <person name="Li X."/>
            <person name="Wang H."/>
            <person name="Chen T."/>
            <person name="Wang W."/>
            <person name="Yang R."/>
        </authorList>
    </citation>
    <scope>NUCLEOTIDE SEQUENCE [LARGE SCALE GENOMIC DNA]</scope>
    <source>
        <strain evidence="1">TTIB1903HZAU</strain>
        <tissue evidence="1">Muscle</tissue>
    </source>
</reference>
<dbReference type="EMBL" id="SOYY01000010">
    <property type="protein sequence ID" value="KAA0715718.1"/>
    <property type="molecule type" value="Genomic_DNA"/>
</dbReference>
<comment type="caution">
    <text evidence="1">The sequence shown here is derived from an EMBL/GenBank/DDBJ whole genome shotgun (WGS) entry which is preliminary data.</text>
</comment>